<dbReference type="Proteomes" id="UP000800094">
    <property type="component" value="Unassembled WGS sequence"/>
</dbReference>
<proteinExistence type="predicted"/>
<feature type="coiled-coil region" evidence="1">
    <location>
        <begin position="87"/>
        <end position="121"/>
    </location>
</feature>
<organism evidence="3 4">
    <name type="scientific">Trematosphaeria pertusa</name>
    <dbReference type="NCBI Taxonomy" id="390896"/>
    <lineage>
        <taxon>Eukaryota</taxon>
        <taxon>Fungi</taxon>
        <taxon>Dikarya</taxon>
        <taxon>Ascomycota</taxon>
        <taxon>Pezizomycotina</taxon>
        <taxon>Dothideomycetes</taxon>
        <taxon>Pleosporomycetidae</taxon>
        <taxon>Pleosporales</taxon>
        <taxon>Massarineae</taxon>
        <taxon>Trematosphaeriaceae</taxon>
        <taxon>Trematosphaeria</taxon>
    </lineage>
</organism>
<protein>
    <submittedName>
        <fullName evidence="3">Uncharacterized protein</fullName>
    </submittedName>
</protein>
<dbReference type="AlphaFoldDB" id="A0A6A6J1D9"/>
<evidence type="ECO:0000313" key="3">
    <source>
        <dbReference type="EMBL" id="KAF2256529.1"/>
    </source>
</evidence>
<feature type="region of interest" description="Disordered" evidence="2">
    <location>
        <begin position="1"/>
        <end position="62"/>
    </location>
</feature>
<dbReference type="GeneID" id="54580931"/>
<evidence type="ECO:0000313" key="4">
    <source>
        <dbReference type="Proteomes" id="UP000800094"/>
    </source>
</evidence>
<reference evidence="3" key="1">
    <citation type="journal article" date="2020" name="Stud. Mycol.">
        <title>101 Dothideomycetes genomes: a test case for predicting lifestyles and emergence of pathogens.</title>
        <authorList>
            <person name="Haridas S."/>
            <person name="Albert R."/>
            <person name="Binder M."/>
            <person name="Bloem J."/>
            <person name="Labutti K."/>
            <person name="Salamov A."/>
            <person name="Andreopoulos B."/>
            <person name="Baker S."/>
            <person name="Barry K."/>
            <person name="Bills G."/>
            <person name="Bluhm B."/>
            <person name="Cannon C."/>
            <person name="Castanera R."/>
            <person name="Culley D."/>
            <person name="Daum C."/>
            <person name="Ezra D."/>
            <person name="Gonzalez J."/>
            <person name="Henrissat B."/>
            <person name="Kuo A."/>
            <person name="Liang C."/>
            <person name="Lipzen A."/>
            <person name="Lutzoni F."/>
            <person name="Magnuson J."/>
            <person name="Mondo S."/>
            <person name="Nolan M."/>
            <person name="Ohm R."/>
            <person name="Pangilinan J."/>
            <person name="Park H.-J."/>
            <person name="Ramirez L."/>
            <person name="Alfaro M."/>
            <person name="Sun H."/>
            <person name="Tritt A."/>
            <person name="Yoshinaga Y."/>
            <person name="Zwiers L.-H."/>
            <person name="Turgeon B."/>
            <person name="Goodwin S."/>
            <person name="Spatafora J."/>
            <person name="Crous P."/>
            <person name="Grigoriev I."/>
        </authorList>
    </citation>
    <scope>NUCLEOTIDE SEQUENCE</scope>
    <source>
        <strain evidence="3">CBS 122368</strain>
    </source>
</reference>
<keyword evidence="1" id="KW-0175">Coiled coil</keyword>
<keyword evidence="4" id="KW-1185">Reference proteome</keyword>
<sequence length="138" mass="15080">MPLFGGSKETTTSPPPTTTTSTSPPARHRSLFNRRRSSSPVTTTTATSPKRHSGFLHKSGSEDASIIAARERVMSAEAAERDADRALFAARAAVREARDHVKRLEREAAEEARLAKIKQNQAKAIGKRGKMLGRYDHA</sequence>
<evidence type="ECO:0000256" key="1">
    <source>
        <dbReference type="SAM" id="Coils"/>
    </source>
</evidence>
<gene>
    <name evidence="3" type="ORF">BU26DRAFT_513343</name>
</gene>
<dbReference type="EMBL" id="ML987189">
    <property type="protein sequence ID" value="KAF2256529.1"/>
    <property type="molecule type" value="Genomic_DNA"/>
</dbReference>
<evidence type="ECO:0000256" key="2">
    <source>
        <dbReference type="SAM" id="MobiDB-lite"/>
    </source>
</evidence>
<dbReference type="RefSeq" id="XP_033691533.1">
    <property type="nucleotide sequence ID" value="XM_033827601.1"/>
</dbReference>
<feature type="compositionally biased region" description="Basic residues" evidence="2">
    <location>
        <begin position="26"/>
        <end position="37"/>
    </location>
</feature>
<name>A0A6A6J1D9_9PLEO</name>
<feature type="compositionally biased region" description="Low complexity" evidence="2">
    <location>
        <begin position="38"/>
        <end position="48"/>
    </location>
</feature>
<accession>A0A6A6J1D9</accession>